<dbReference type="Proteomes" id="UP000474054">
    <property type="component" value="Unassembled WGS sequence"/>
</dbReference>
<dbReference type="KEGG" id="aamb:D1866_09130"/>
<reference evidence="1 4" key="1">
    <citation type="submission" date="2019-10" db="EMBL/GenBank/DDBJ databases">
        <title>Comparative genomics of sulfur disproportionating microorganisms.</title>
        <authorList>
            <person name="Ward L.M."/>
            <person name="Bertran E."/>
            <person name="Johnston D."/>
        </authorList>
    </citation>
    <scope>NUCLEOTIDE SEQUENCE [LARGE SCALE GENOMIC DNA]</scope>
    <source>
        <strain evidence="1 4">DSM 3772</strain>
    </source>
</reference>
<dbReference type="Proteomes" id="UP000426328">
    <property type="component" value="Chromosome"/>
</dbReference>
<dbReference type="GO" id="GO:0051131">
    <property type="term" value="P:chaperone-mediated protein complex assembly"/>
    <property type="evidence" value="ECO:0007669"/>
    <property type="project" value="InterPro"/>
</dbReference>
<evidence type="ECO:0000313" key="2">
    <source>
        <dbReference type="EMBL" id="QGR22124.1"/>
    </source>
</evidence>
<dbReference type="InterPro" id="IPR003765">
    <property type="entry name" value="NO3_reductase_chaperone_NarJ"/>
</dbReference>
<dbReference type="NCBIfam" id="TIGR00684">
    <property type="entry name" value="narJ"/>
    <property type="match status" value="1"/>
</dbReference>
<dbReference type="AlphaFoldDB" id="A0A650CW71"/>
<dbReference type="InterPro" id="IPR036411">
    <property type="entry name" value="TorD-like_sf"/>
</dbReference>
<accession>A0A650CW71</accession>
<evidence type="ECO:0000313" key="4">
    <source>
        <dbReference type="Proteomes" id="UP000474054"/>
    </source>
</evidence>
<protein>
    <submittedName>
        <fullName evidence="2">Nitrate reductase molybdenum cofactor assembly chaperone</fullName>
    </submittedName>
</protein>
<dbReference type="EMBL" id="WHYS01000001">
    <property type="protein sequence ID" value="MQL54297.1"/>
    <property type="molecule type" value="Genomic_DNA"/>
</dbReference>
<dbReference type="RefSeq" id="WP_152939246.1">
    <property type="nucleotide sequence ID" value="NZ_CP045482.1"/>
</dbReference>
<gene>
    <name evidence="2" type="primary">narJ</name>
    <name evidence="2" type="ORF">D1866_09130</name>
    <name evidence="1" type="ORF">GFB69_00570</name>
</gene>
<evidence type="ECO:0000313" key="1">
    <source>
        <dbReference type="EMBL" id="MQL54297.1"/>
    </source>
</evidence>
<dbReference type="GO" id="GO:0042128">
    <property type="term" value="P:nitrate assimilation"/>
    <property type="evidence" value="ECO:0007669"/>
    <property type="project" value="TreeGrafter"/>
</dbReference>
<proteinExistence type="predicted"/>
<dbReference type="PANTHER" id="PTHR43680:SF2">
    <property type="entry name" value="NITRATE REDUCTASE MOLYBDENUM COFACTOR ASSEMBLY CHAPERONE NARJ"/>
    <property type="match status" value="1"/>
</dbReference>
<organism evidence="2 3">
    <name type="scientific">Acidianus ambivalens</name>
    <name type="common">Desulfurolobus ambivalens</name>
    <dbReference type="NCBI Taxonomy" id="2283"/>
    <lineage>
        <taxon>Archaea</taxon>
        <taxon>Thermoproteota</taxon>
        <taxon>Thermoprotei</taxon>
        <taxon>Sulfolobales</taxon>
        <taxon>Sulfolobaceae</taxon>
        <taxon>Acidianus</taxon>
    </lineage>
</organism>
<reference evidence="2 3" key="2">
    <citation type="submission" date="2019-10" db="EMBL/GenBank/DDBJ databases">
        <title>Genome Sequences from Six Type Strain Members of the Archaeal Family Sulfolobaceae: Acidianus ambivalens, Acidianus infernus, Metallosphaera prunae, Stygiolobus azoricus, Sulfolobus metallicus, and Sulfurisphaera ohwakuensis.</title>
        <authorList>
            <person name="Counts J.A."/>
            <person name="Kelly R.M."/>
        </authorList>
    </citation>
    <scope>NUCLEOTIDE SEQUENCE [LARGE SCALE GENOMIC DNA]</scope>
    <source>
        <strain evidence="2 3">LEI 10</strain>
    </source>
</reference>
<sequence length="168" mass="19602">MNRGLLVIIADLLEYPAYWLPKLSEFEAKLVKINDPFMAEFLKEVKSIEPIDLEEIYVSTFDFSKETTLNITYYYTGDEKQRGNNKRGILLLKLKELANINTEKELPDYLPNLIRFIANNANENTKEILELIKLPLKELTINLKAKNSIFYYILVSLYKELYLGDPDV</sequence>
<name>A0A650CW71_ACIAM</name>
<dbReference type="GO" id="GO:0051082">
    <property type="term" value="F:unfolded protein binding"/>
    <property type="evidence" value="ECO:0007669"/>
    <property type="project" value="InterPro"/>
</dbReference>
<dbReference type="EMBL" id="CP045482">
    <property type="protein sequence ID" value="QGR22124.1"/>
    <property type="molecule type" value="Genomic_DNA"/>
</dbReference>
<keyword evidence="3" id="KW-1185">Reference proteome</keyword>
<evidence type="ECO:0000313" key="3">
    <source>
        <dbReference type="Proteomes" id="UP000426328"/>
    </source>
</evidence>
<dbReference type="PANTHER" id="PTHR43680">
    <property type="entry name" value="NITRATE REDUCTASE MOLYBDENUM COFACTOR ASSEMBLY CHAPERONE"/>
    <property type="match status" value="1"/>
</dbReference>
<dbReference type="GeneID" id="42779891"/>
<dbReference type="SUPFAM" id="SSF89155">
    <property type="entry name" value="TorD-like"/>
    <property type="match status" value="1"/>
</dbReference>
<dbReference type="GO" id="GO:0016530">
    <property type="term" value="F:metallochaperone activity"/>
    <property type="evidence" value="ECO:0007669"/>
    <property type="project" value="TreeGrafter"/>
</dbReference>